<accession>A0A8J5Z4L6</accession>
<reference evidence="1 2" key="1">
    <citation type="journal article" date="2021" name="bioRxiv">
        <title>The Gossypium anomalum genome as a resource for cotton improvement and evolutionary analysis of hybrid incompatibility.</title>
        <authorList>
            <person name="Grover C.E."/>
            <person name="Yuan D."/>
            <person name="Arick M.A."/>
            <person name="Miller E.R."/>
            <person name="Hu G."/>
            <person name="Peterson D.G."/>
            <person name="Wendel J.F."/>
            <person name="Udall J.A."/>
        </authorList>
    </citation>
    <scope>NUCLEOTIDE SEQUENCE [LARGE SCALE GENOMIC DNA]</scope>
    <source>
        <strain evidence="1">JFW-Udall</strain>
        <tissue evidence="1">Leaf</tissue>
    </source>
</reference>
<evidence type="ECO:0000313" key="1">
    <source>
        <dbReference type="EMBL" id="KAG8491326.1"/>
    </source>
</evidence>
<sequence>MGFQQLEQVFKKHSKVTPPDLAITSRSGLGCYKIGLTYHDPLIATIGDDLVALAIQQQLVCYYSTKVPMPPFGHDISLNVPIANLELPIFEAFSKVLLKPNSSGHYSLGPAESNSPASDFSRNLLRFFGGANNSHGTISSREMGPFDEKH</sequence>
<comment type="caution">
    <text evidence="1">The sequence shown here is derived from an EMBL/GenBank/DDBJ whole genome shotgun (WGS) entry which is preliminary data.</text>
</comment>
<gene>
    <name evidence="1" type="ORF">CXB51_014471</name>
</gene>
<dbReference type="Proteomes" id="UP000701853">
    <property type="component" value="Chromosome 6"/>
</dbReference>
<organism evidence="1 2">
    <name type="scientific">Gossypium anomalum</name>
    <dbReference type="NCBI Taxonomy" id="47600"/>
    <lineage>
        <taxon>Eukaryota</taxon>
        <taxon>Viridiplantae</taxon>
        <taxon>Streptophyta</taxon>
        <taxon>Embryophyta</taxon>
        <taxon>Tracheophyta</taxon>
        <taxon>Spermatophyta</taxon>
        <taxon>Magnoliopsida</taxon>
        <taxon>eudicotyledons</taxon>
        <taxon>Gunneridae</taxon>
        <taxon>Pentapetalae</taxon>
        <taxon>rosids</taxon>
        <taxon>malvids</taxon>
        <taxon>Malvales</taxon>
        <taxon>Malvaceae</taxon>
        <taxon>Malvoideae</taxon>
        <taxon>Gossypium</taxon>
    </lineage>
</organism>
<protein>
    <submittedName>
        <fullName evidence="1">Uncharacterized protein</fullName>
    </submittedName>
</protein>
<dbReference type="AlphaFoldDB" id="A0A8J5Z4L6"/>
<dbReference type="EMBL" id="JAHUZN010000006">
    <property type="protein sequence ID" value="KAG8491326.1"/>
    <property type="molecule type" value="Genomic_DNA"/>
</dbReference>
<proteinExistence type="predicted"/>
<name>A0A8J5Z4L6_9ROSI</name>
<keyword evidence="2" id="KW-1185">Reference proteome</keyword>
<evidence type="ECO:0000313" key="2">
    <source>
        <dbReference type="Proteomes" id="UP000701853"/>
    </source>
</evidence>